<evidence type="ECO:0000313" key="3">
    <source>
        <dbReference type="EMBL" id="PSL40775.1"/>
    </source>
</evidence>
<evidence type="ECO:0000259" key="2">
    <source>
        <dbReference type="Pfam" id="PF04892"/>
    </source>
</evidence>
<keyword evidence="1" id="KW-0472">Membrane</keyword>
<keyword evidence="4" id="KW-1185">Reference proteome</keyword>
<feature type="transmembrane region" description="Helical" evidence="1">
    <location>
        <begin position="121"/>
        <end position="142"/>
    </location>
</feature>
<dbReference type="AlphaFoldDB" id="A0A2P8H3H7"/>
<evidence type="ECO:0000256" key="1">
    <source>
        <dbReference type="SAM" id="Phobius"/>
    </source>
</evidence>
<accession>A0A2P8H3H7</accession>
<feature type="transmembrane region" description="Helical" evidence="1">
    <location>
        <begin position="7"/>
        <end position="24"/>
    </location>
</feature>
<dbReference type="InterPro" id="IPR006976">
    <property type="entry name" value="VanZ-like"/>
</dbReference>
<dbReference type="PANTHER" id="PTHR28008:SF1">
    <property type="entry name" value="DOMAIN PROTEIN, PUTATIVE (AFU_ORTHOLOGUE AFUA_3G10980)-RELATED"/>
    <property type="match status" value="1"/>
</dbReference>
<feature type="domain" description="VanZ-like" evidence="2">
    <location>
        <begin position="12"/>
        <end position="142"/>
    </location>
</feature>
<name>A0A2P8H3H7_9BACL</name>
<dbReference type="NCBIfam" id="NF037970">
    <property type="entry name" value="vanZ_1"/>
    <property type="match status" value="1"/>
</dbReference>
<dbReference type="InterPro" id="IPR016747">
    <property type="entry name" value="Phosphotransbutyrylase"/>
</dbReference>
<dbReference type="PANTHER" id="PTHR28008">
    <property type="entry name" value="DOMAIN PROTEIN, PUTATIVE (AFU_ORTHOLOGUE AFUA_3G10980)-RELATED"/>
    <property type="match status" value="1"/>
</dbReference>
<comment type="caution">
    <text evidence="3">The sequence shown here is derived from an EMBL/GenBank/DDBJ whole genome shotgun (WGS) entry which is preliminary data.</text>
</comment>
<dbReference type="PIRSF" id="PIRSF019083">
    <property type="entry name" value="UCP019083_VanZ"/>
    <property type="match status" value="1"/>
</dbReference>
<reference evidence="3 4" key="1">
    <citation type="submission" date="2018-03" db="EMBL/GenBank/DDBJ databases">
        <title>Genomic Encyclopedia of Type Strains, Phase III (KMG-III): the genomes of soil and plant-associated and newly described type strains.</title>
        <authorList>
            <person name="Whitman W."/>
        </authorList>
    </citation>
    <scope>NUCLEOTIDE SEQUENCE [LARGE SCALE GENOMIC DNA]</scope>
    <source>
        <strain evidence="3 4">CGMCC 1.12259</strain>
    </source>
</reference>
<dbReference type="EMBL" id="PYAT01000004">
    <property type="protein sequence ID" value="PSL40775.1"/>
    <property type="molecule type" value="Genomic_DNA"/>
</dbReference>
<evidence type="ECO:0000313" key="4">
    <source>
        <dbReference type="Proteomes" id="UP000242682"/>
    </source>
</evidence>
<keyword evidence="1" id="KW-0812">Transmembrane</keyword>
<protein>
    <submittedName>
        <fullName evidence="3">VanZ family protein</fullName>
    </submittedName>
</protein>
<feature type="transmembrane region" description="Helical" evidence="1">
    <location>
        <begin position="66"/>
        <end position="83"/>
    </location>
</feature>
<feature type="transmembrane region" description="Helical" evidence="1">
    <location>
        <begin position="95"/>
        <end position="115"/>
    </location>
</feature>
<dbReference type="Pfam" id="PF04892">
    <property type="entry name" value="VanZ"/>
    <property type="match status" value="1"/>
</dbReference>
<dbReference type="OrthoDB" id="291892at2"/>
<sequence>MSKCKVIAWTGVTLWMALIFFLSHQPSTDSSELSSGVVEVILMAAEKIAPELREHVDMVHHIVRKNAHFIIYLVLGVLVMNALKTSGVSRCRALIWAISICFVYAISDEFHQMFIPGRGPALMDVAIDSAGAAVGAGLYVMIAEFKAMKKQSKSWNEVF</sequence>
<proteinExistence type="predicted"/>
<organism evidence="3 4">
    <name type="scientific">Planomicrobium soli</name>
    <dbReference type="NCBI Taxonomy" id="1176648"/>
    <lineage>
        <taxon>Bacteria</taxon>
        <taxon>Bacillati</taxon>
        <taxon>Bacillota</taxon>
        <taxon>Bacilli</taxon>
        <taxon>Bacillales</taxon>
        <taxon>Caryophanaceae</taxon>
        <taxon>Planomicrobium</taxon>
    </lineage>
</organism>
<keyword evidence="1" id="KW-1133">Transmembrane helix</keyword>
<gene>
    <name evidence="3" type="ORF">B0H99_104237</name>
</gene>
<dbReference type="Proteomes" id="UP000242682">
    <property type="component" value="Unassembled WGS sequence"/>
</dbReference>